<keyword evidence="2" id="KW-0238">DNA-binding</keyword>
<accession>A0ABW2F420</accession>
<keyword evidence="1" id="KW-0805">Transcription regulation</keyword>
<dbReference type="PANTHER" id="PTHR30136">
    <property type="entry name" value="HELIX-TURN-HELIX TRANSCRIPTIONAL REGULATOR, ICLR FAMILY"/>
    <property type="match status" value="1"/>
</dbReference>
<evidence type="ECO:0000259" key="5">
    <source>
        <dbReference type="PROSITE" id="PS51078"/>
    </source>
</evidence>
<dbReference type="InterPro" id="IPR028082">
    <property type="entry name" value="Peripla_BP_I"/>
</dbReference>
<dbReference type="EMBL" id="JBHTAI010000002">
    <property type="protein sequence ID" value="MFC7147833.1"/>
    <property type="molecule type" value="Genomic_DNA"/>
</dbReference>
<proteinExistence type="predicted"/>
<evidence type="ECO:0000259" key="4">
    <source>
        <dbReference type="PROSITE" id="PS51077"/>
    </source>
</evidence>
<dbReference type="Pfam" id="PF01614">
    <property type="entry name" value="IclR_C"/>
    <property type="match status" value="1"/>
</dbReference>
<dbReference type="Gene3D" id="3.40.50.2300">
    <property type="match status" value="2"/>
</dbReference>
<evidence type="ECO:0000256" key="1">
    <source>
        <dbReference type="ARBA" id="ARBA00023015"/>
    </source>
</evidence>
<feature type="domain" description="HTH iclR-type" evidence="4">
    <location>
        <begin position="2"/>
        <end position="64"/>
    </location>
</feature>
<feature type="domain" description="IclR-ED" evidence="5">
    <location>
        <begin position="65"/>
        <end position="248"/>
    </location>
</feature>
<evidence type="ECO:0000313" key="7">
    <source>
        <dbReference type="Proteomes" id="UP001596378"/>
    </source>
</evidence>
<dbReference type="SUPFAM" id="SSF53822">
    <property type="entry name" value="Periplasmic binding protein-like I"/>
    <property type="match status" value="1"/>
</dbReference>
<comment type="caution">
    <text evidence="6">The sequence shown here is derived from an EMBL/GenBank/DDBJ whole genome shotgun (WGS) entry which is preliminary data.</text>
</comment>
<reference evidence="7" key="1">
    <citation type="journal article" date="2019" name="Int. J. Syst. Evol. Microbiol.">
        <title>The Global Catalogue of Microorganisms (GCM) 10K type strain sequencing project: providing services to taxonomists for standard genome sequencing and annotation.</title>
        <authorList>
            <consortium name="The Broad Institute Genomics Platform"/>
            <consortium name="The Broad Institute Genome Sequencing Center for Infectious Disease"/>
            <person name="Wu L."/>
            <person name="Ma J."/>
        </authorList>
    </citation>
    <scope>NUCLEOTIDE SEQUENCE [LARGE SCALE GENOMIC DNA]</scope>
    <source>
        <strain evidence="7">KCTC 12907</strain>
    </source>
</reference>
<dbReference type="Gene3D" id="3.30.450.40">
    <property type="match status" value="1"/>
</dbReference>
<dbReference type="InterPro" id="IPR050707">
    <property type="entry name" value="HTH_MetabolicPath_Reg"/>
</dbReference>
<dbReference type="InterPro" id="IPR036390">
    <property type="entry name" value="WH_DNA-bd_sf"/>
</dbReference>
<dbReference type="InterPro" id="IPR025997">
    <property type="entry name" value="SBP_2_dom"/>
</dbReference>
<protein>
    <submittedName>
        <fullName evidence="6">Substrate-binding domain-containing protein</fullName>
    </submittedName>
</protein>
<dbReference type="SUPFAM" id="SSF46785">
    <property type="entry name" value="Winged helix' DNA-binding domain"/>
    <property type="match status" value="1"/>
</dbReference>
<sequence length="559" mass="62916">MVKSAYRALDVLELLAEAPGGYTFTEILQRLELAKSTGFELLKTLVNRKYIQFDPGTKRYSLGTRIITLGMQRLQTSAEMKAAIRWAERLDEAVEQAVSVQVGVPAGDHVVVAFAIDRRPNPERDSRPLLGARFPLSTSALGKACLSGSTEQEIRQIWLHNEQANSPLGRSFLHWKELYWELKEVRTLGIAFEADETQGLYRLAVPVRNVLGEIAAAVAIELKMQTDEAELRNAFRSVFNQIGPANGAPQPTQDRRLVFVSLPNFHSQKALAYLQTFEREFEPPMLAVTAHDLEWKQQLYLDWVLDRLQPSCAILSPVNAASSDSLFREAREKNVPAICFQRPSRSRFVDYFVGGDGYEQGVMQMEYAAKRLKGRGKVLLLEGDPYNDNARNMSMGHQAVLRKYEDRMKAEFISVPLWSKEETKQIVAELAAAGTTFDAIIAGTDLMAEGVVEELVKIKQAGKVFVVGGDGDLSAIRLIKARQQHATVYQRPDEAAAAAVRVANLLMAGTQPDEMERRPLIRDFPGKEVWIRPIPYKLYDATNLAELEQRWAENERYFQ</sequence>
<dbReference type="RefSeq" id="WP_378048427.1">
    <property type="nucleotide sequence ID" value="NZ_JBHMDN010000016.1"/>
</dbReference>
<dbReference type="PROSITE" id="PS51077">
    <property type="entry name" value="HTH_ICLR"/>
    <property type="match status" value="1"/>
</dbReference>
<name>A0ABW2F420_9BACL</name>
<keyword evidence="3" id="KW-0804">Transcription</keyword>
<dbReference type="SUPFAM" id="SSF55781">
    <property type="entry name" value="GAF domain-like"/>
    <property type="match status" value="1"/>
</dbReference>
<dbReference type="Pfam" id="PF13407">
    <property type="entry name" value="Peripla_BP_4"/>
    <property type="match status" value="1"/>
</dbReference>
<evidence type="ECO:0000313" key="6">
    <source>
        <dbReference type="EMBL" id="MFC7147833.1"/>
    </source>
</evidence>
<dbReference type="InterPro" id="IPR029016">
    <property type="entry name" value="GAF-like_dom_sf"/>
</dbReference>
<dbReference type="PANTHER" id="PTHR30136:SF35">
    <property type="entry name" value="HTH-TYPE TRANSCRIPTIONAL REGULATOR RV1719"/>
    <property type="match status" value="1"/>
</dbReference>
<dbReference type="PROSITE" id="PS51078">
    <property type="entry name" value="ICLR_ED"/>
    <property type="match status" value="1"/>
</dbReference>
<dbReference type="InterPro" id="IPR014757">
    <property type="entry name" value="Tscrpt_reg_IclR_C"/>
</dbReference>
<dbReference type="Gene3D" id="1.10.10.10">
    <property type="entry name" value="Winged helix-like DNA-binding domain superfamily/Winged helix DNA-binding domain"/>
    <property type="match status" value="1"/>
</dbReference>
<evidence type="ECO:0000256" key="2">
    <source>
        <dbReference type="ARBA" id="ARBA00023125"/>
    </source>
</evidence>
<dbReference type="Pfam" id="PF09339">
    <property type="entry name" value="HTH_IclR"/>
    <property type="match status" value="1"/>
</dbReference>
<dbReference type="InterPro" id="IPR005471">
    <property type="entry name" value="Tscrpt_reg_IclR_N"/>
</dbReference>
<evidence type="ECO:0000256" key="3">
    <source>
        <dbReference type="ARBA" id="ARBA00023163"/>
    </source>
</evidence>
<keyword evidence="7" id="KW-1185">Reference proteome</keyword>
<dbReference type="SMART" id="SM00346">
    <property type="entry name" value="HTH_ICLR"/>
    <property type="match status" value="1"/>
</dbReference>
<gene>
    <name evidence="6" type="ORF">ACFQMJ_04725</name>
</gene>
<organism evidence="6 7">
    <name type="scientific">Cohnella cellulosilytica</name>
    <dbReference type="NCBI Taxonomy" id="986710"/>
    <lineage>
        <taxon>Bacteria</taxon>
        <taxon>Bacillati</taxon>
        <taxon>Bacillota</taxon>
        <taxon>Bacilli</taxon>
        <taxon>Bacillales</taxon>
        <taxon>Paenibacillaceae</taxon>
        <taxon>Cohnella</taxon>
    </lineage>
</organism>
<dbReference type="InterPro" id="IPR036388">
    <property type="entry name" value="WH-like_DNA-bd_sf"/>
</dbReference>
<dbReference type="Proteomes" id="UP001596378">
    <property type="component" value="Unassembled WGS sequence"/>
</dbReference>